<dbReference type="Pfam" id="PF00149">
    <property type="entry name" value="Metallophos"/>
    <property type="match status" value="1"/>
</dbReference>
<dbReference type="Gene3D" id="3.60.21.10">
    <property type="match status" value="1"/>
</dbReference>
<evidence type="ECO:0000313" key="7">
    <source>
        <dbReference type="Proteomes" id="UP000198889"/>
    </source>
</evidence>
<dbReference type="InterPro" id="IPR050884">
    <property type="entry name" value="CNP_phosphodiesterase-III"/>
</dbReference>
<accession>A0A1G4PHZ5</accession>
<keyword evidence="7" id="KW-1185">Reference proteome</keyword>
<dbReference type="STRING" id="177413.SAMN05660859_0566"/>
<proteinExistence type="inferred from homology"/>
<evidence type="ECO:0000256" key="2">
    <source>
        <dbReference type="ARBA" id="ARBA00022801"/>
    </source>
</evidence>
<sequence length="309" mass="33455">MFVLAHVTDAHLGPLPRARFAELAGKRALGVLNWRRGRQHRFSIATIDLLVDDIKAMAPDHIAVTGDLVNVGLAAEFATGLNFLKSLGEGPDVTVVPGNHDAYVRSTAHHSLLNWGDYMRGDGVNGDVTDESAFPFVRRRGDVALIGVSSAIPTHPFMATGKVGRAQRERLGAVLDGLGEEGLFRVVMIHHPPAGLRAGHKRLIDEVAVRDVLARHGAELVICGHDHVPMVEMIPGPNSGLIPVVEAPSFAAGPEDRHWPGGYHLYRIERVGEAGFPWRCTMEARGFQRGETLVAARSTRVLTEAISGR</sequence>
<keyword evidence="1" id="KW-0479">Metal-binding</keyword>
<comment type="similarity">
    <text evidence="4">Belongs to the cyclic nucleotide phosphodiesterase class-III family.</text>
</comment>
<dbReference type="Proteomes" id="UP000198889">
    <property type="component" value="Unassembled WGS sequence"/>
</dbReference>
<dbReference type="PANTHER" id="PTHR42988:SF2">
    <property type="entry name" value="CYCLIC NUCLEOTIDE PHOSPHODIESTERASE CBUA0032-RELATED"/>
    <property type="match status" value="1"/>
</dbReference>
<dbReference type="GO" id="GO:0016787">
    <property type="term" value="F:hydrolase activity"/>
    <property type="evidence" value="ECO:0007669"/>
    <property type="project" value="UniProtKB-KW"/>
</dbReference>
<name>A0A1G4PHZ5_9HYPH</name>
<organism evidence="6 7">
    <name type="scientific">Ancylobacter rudongensis</name>
    <dbReference type="NCBI Taxonomy" id="177413"/>
    <lineage>
        <taxon>Bacteria</taxon>
        <taxon>Pseudomonadati</taxon>
        <taxon>Pseudomonadota</taxon>
        <taxon>Alphaproteobacteria</taxon>
        <taxon>Hyphomicrobiales</taxon>
        <taxon>Xanthobacteraceae</taxon>
        <taxon>Ancylobacter</taxon>
    </lineage>
</organism>
<keyword evidence="3" id="KW-0408">Iron</keyword>
<dbReference type="InterPro" id="IPR004843">
    <property type="entry name" value="Calcineurin-like_PHP"/>
</dbReference>
<feature type="domain" description="Calcineurin-like phosphoesterase" evidence="5">
    <location>
        <begin position="4"/>
        <end position="229"/>
    </location>
</feature>
<dbReference type="CDD" id="cd00838">
    <property type="entry name" value="MPP_superfamily"/>
    <property type="match status" value="1"/>
</dbReference>
<dbReference type="GO" id="GO:0046872">
    <property type="term" value="F:metal ion binding"/>
    <property type="evidence" value="ECO:0007669"/>
    <property type="project" value="UniProtKB-KW"/>
</dbReference>
<keyword evidence="2" id="KW-0378">Hydrolase</keyword>
<evidence type="ECO:0000256" key="3">
    <source>
        <dbReference type="ARBA" id="ARBA00023004"/>
    </source>
</evidence>
<dbReference type="RefSeq" id="WP_091435940.1">
    <property type="nucleotide sequence ID" value="NZ_FMTP01000001.1"/>
</dbReference>
<dbReference type="PANTHER" id="PTHR42988">
    <property type="entry name" value="PHOSPHOHYDROLASE"/>
    <property type="match status" value="1"/>
</dbReference>
<reference evidence="7" key="1">
    <citation type="submission" date="2016-10" db="EMBL/GenBank/DDBJ databases">
        <authorList>
            <person name="Varghese N."/>
            <person name="Submissions S."/>
        </authorList>
    </citation>
    <scope>NUCLEOTIDE SEQUENCE [LARGE SCALE GENOMIC DNA]</scope>
    <source>
        <strain evidence="7">CGMCC 1.1761</strain>
    </source>
</reference>
<evidence type="ECO:0000313" key="6">
    <source>
        <dbReference type="EMBL" id="SCW31785.1"/>
    </source>
</evidence>
<dbReference type="InterPro" id="IPR029052">
    <property type="entry name" value="Metallo-depent_PP-like"/>
</dbReference>
<evidence type="ECO:0000256" key="4">
    <source>
        <dbReference type="ARBA" id="ARBA00025742"/>
    </source>
</evidence>
<dbReference type="AlphaFoldDB" id="A0A1G4PHZ5"/>
<protein>
    <submittedName>
        <fullName evidence="6">3',5'-cyclic AMP phosphodiesterase CpdA</fullName>
    </submittedName>
</protein>
<dbReference type="EMBL" id="FMTP01000001">
    <property type="protein sequence ID" value="SCW31785.1"/>
    <property type="molecule type" value="Genomic_DNA"/>
</dbReference>
<evidence type="ECO:0000259" key="5">
    <source>
        <dbReference type="Pfam" id="PF00149"/>
    </source>
</evidence>
<dbReference type="SUPFAM" id="SSF56300">
    <property type="entry name" value="Metallo-dependent phosphatases"/>
    <property type="match status" value="1"/>
</dbReference>
<evidence type="ECO:0000256" key="1">
    <source>
        <dbReference type="ARBA" id="ARBA00022723"/>
    </source>
</evidence>
<gene>
    <name evidence="6" type="ORF">SAMN05660859_0566</name>
</gene>